<dbReference type="AlphaFoldDB" id="A0A6P7MN34"/>
<dbReference type="KEGG" id="bspl:114855899"/>
<evidence type="ECO:0000313" key="1">
    <source>
        <dbReference type="Proteomes" id="UP000515150"/>
    </source>
</evidence>
<accession>A0A6P7MN34</accession>
<proteinExistence type="predicted"/>
<dbReference type="OrthoDB" id="9995764at2759"/>
<dbReference type="InterPro" id="IPR019534">
    <property type="entry name" value="DUF2452"/>
</dbReference>
<dbReference type="InParanoid" id="A0A6P7MN34"/>
<organism evidence="1 2">
    <name type="scientific">Betta splendens</name>
    <name type="common">Siamese fighting fish</name>
    <dbReference type="NCBI Taxonomy" id="158456"/>
    <lineage>
        <taxon>Eukaryota</taxon>
        <taxon>Metazoa</taxon>
        <taxon>Chordata</taxon>
        <taxon>Craniata</taxon>
        <taxon>Vertebrata</taxon>
        <taxon>Euteleostomi</taxon>
        <taxon>Actinopterygii</taxon>
        <taxon>Neopterygii</taxon>
        <taxon>Teleostei</taxon>
        <taxon>Neoteleostei</taxon>
        <taxon>Acanthomorphata</taxon>
        <taxon>Anabantaria</taxon>
        <taxon>Anabantiformes</taxon>
        <taxon>Anabantoidei</taxon>
        <taxon>Osphronemidae</taxon>
        <taxon>Betta</taxon>
    </lineage>
</organism>
<sequence length="189" mass="21283">MDRTVSLPHQPDRSTTVTLVETCSVPSGLELVSSYQTNRVGDPTDLLALAEQVQKGDDFIRANACNKLTVIADQIRYLQEQARKVLEEAKRDADLHHAACNIVKKPGNMYYLYQRPSGQNYFSIISPKEWGPSCPHPFIGAFKLQHDMSWTPIDEVEKRDAEFAIMDKLISHQTALPSHTEPNFKGLSD</sequence>
<reference evidence="2" key="1">
    <citation type="submission" date="2025-08" db="UniProtKB">
        <authorList>
            <consortium name="RefSeq"/>
        </authorList>
    </citation>
    <scope>IDENTIFICATION</scope>
</reference>
<dbReference type="Pfam" id="PF10504">
    <property type="entry name" value="DUF2452"/>
    <property type="match status" value="1"/>
</dbReference>
<dbReference type="RefSeq" id="XP_029007259.1">
    <property type="nucleotide sequence ID" value="XM_029151426.3"/>
</dbReference>
<protein>
    <submittedName>
        <fullName evidence="2">Uncharacterized protein C1orf50 homolog</fullName>
    </submittedName>
</protein>
<keyword evidence="1" id="KW-1185">Reference proteome</keyword>
<dbReference type="PANTHER" id="PTHR14553:SF1">
    <property type="entry name" value="SIMILAR TO CHROMOSOME 1 OPEN READING FRAME 50"/>
    <property type="match status" value="1"/>
</dbReference>
<evidence type="ECO:0000313" key="2">
    <source>
        <dbReference type="RefSeq" id="XP_029007259.1"/>
    </source>
</evidence>
<dbReference type="GeneID" id="114855899"/>
<dbReference type="Proteomes" id="UP000515150">
    <property type="component" value="Chromosome 5"/>
</dbReference>
<dbReference type="PANTHER" id="PTHR14553">
    <property type="entry name" value="UNCHARACTERIZED PROTEIN C1ORF50"/>
    <property type="match status" value="1"/>
</dbReference>
<name>A0A6P7MN34_BETSP</name>
<gene>
    <name evidence="2" type="primary">c5h1orf50</name>
</gene>
<dbReference type="FunCoup" id="A0A6P7MN34">
    <property type="interactions" value="985"/>
</dbReference>
<dbReference type="CTD" id="313551"/>